<reference evidence="2 3" key="1">
    <citation type="journal article" date="2014" name="Agronomy (Basel)">
        <title>A Draft Genome Sequence for Ensete ventricosum, the Drought-Tolerant Tree Against Hunger.</title>
        <authorList>
            <person name="Harrison J."/>
            <person name="Moore K.A."/>
            <person name="Paszkiewicz K."/>
            <person name="Jones T."/>
            <person name="Grant M."/>
            <person name="Ambacheew D."/>
            <person name="Muzemil S."/>
            <person name="Studholme D.J."/>
        </authorList>
    </citation>
    <scope>NUCLEOTIDE SEQUENCE [LARGE SCALE GENOMIC DNA]</scope>
</reference>
<dbReference type="Proteomes" id="UP000287651">
    <property type="component" value="Unassembled WGS sequence"/>
</dbReference>
<feature type="compositionally biased region" description="Basic residues" evidence="1">
    <location>
        <begin position="64"/>
        <end position="77"/>
    </location>
</feature>
<sequence length="225" mass="25047">MDLSALHDMLKVSPGKSTLAARVTPSSPEVEDVHVKAVLRTTPASTPKRPAKKSTPRQEDPTQTHKRVKVAVRKHKSRYGEGSSRLSSKDKGSIASNGFAGQSPLCGSTHNHHGSPSHQSPAGDRRAEVRWWSRVGDRIRVVGNHAEQRASDLQADKKLMAQLLEATNRLELSDRDLNDIRADLSEAQRELKEQWAGHRKADDDLLKAIRELETQRTELPKKKNN</sequence>
<gene>
    <name evidence="2" type="ORF">B296_00006768</name>
</gene>
<feature type="region of interest" description="Disordered" evidence="1">
    <location>
        <begin position="17"/>
        <end position="127"/>
    </location>
</feature>
<proteinExistence type="predicted"/>
<feature type="compositionally biased region" description="Polar residues" evidence="1">
    <location>
        <begin position="94"/>
        <end position="109"/>
    </location>
</feature>
<organism evidence="2 3">
    <name type="scientific">Ensete ventricosum</name>
    <name type="common">Abyssinian banana</name>
    <name type="synonym">Musa ensete</name>
    <dbReference type="NCBI Taxonomy" id="4639"/>
    <lineage>
        <taxon>Eukaryota</taxon>
        <taxon>Viridiplantae</taxon>
        <taxon>Streptophyta</taxon>
        <taxon>Embryophyta</taxon>
        <taxon>Tracheophyta</taxon>
        <taxon>Spermatophyta</taxon>
        <taxon>Magnoliopsida</taxon>
        <taxon>Liliopsida</taxon>
        <taxon>Zingiberales</taxon>
        <taxon>Musaceae</taxon>
        <taxon>Ensete</taxon>
    </lineage>
</organism>
<dbReference type="AlphaFoldDB" id="A0A427ASU2"/>
<evidence type="ECO:0000313" key="3">
    <source>
        <dbReference type="Proteomes" id="UP000287651"/>
    </source>
</evidence>
<accession>A0A427ASU2</accession>
<name>A0A427ASU2_ENSVE</name>
<protein>
    <submittedName>
        <fullName evidence="2">Uncharacterized protein</fullName>
    </submittedName>
</protein>
<evidence type="ECO:0000256" key="1">
    <source>
        <dbReference type="SAM" id="MobiDB-lite"/>
    </source>
</evidence>
<comment type="caution">
    <text evidence="2">The sequence shown here is derived from an EMBL/GenBank/DDBJ whole genome shotgun (WGS) entry which is preliminary data.</text>
</comment>
<evidence type="ECO:0000313" key="2">
    <source>
        <dbReference type="EMBL" id="RRT79332.1"/>
    </source>
</evidence>
<dbReference type="EMBL" id="AMZH03001428">
    <property type="protein sequence ID" value="RRT79332.1"/>
    <property type="molecule type" value="Genomic_DNA"/>
</dbReference>